<evidence type="ECO:0000259" key="6">
    <source>
        <dbReference type="Pfam" id="PF00496"/>
    </source>
</evidence>
<dbReference type="PIRSF" id="PIRSF002741">
    <property type="entry name" value="MppA"/>
    <property type="match status" value="1"/>
</dbReference>
<reference evidence="7 8" key="1">
    <citation type="submission" date="2022-11" db="EMBL/GenBank/DDBJ databases">
        <title>Study of microbial diversity in lake waters.</title>
        <authorList>
            <person name="Zhang J."/>
        </authorList>
    </citation>
    <scope>NUCLEOTIDE SEQUENCE [LARGE SCALE GENOMIC DNA]</scope>
    <source>
        <strain evidence="7 8">DT12</strain>
    </source>
</reference>
<feature type="chain" id="PRO_5046350304" evidence="5">
    <location>
        <begin position="21"/>
        <end position="538"/>
    </location>
</feature>
<dbReference type="RefSeq" id="WP_267151201.1">
    <property type="nucleotide sequence ID" value="NZ_JAPMLT010000003.1"/>
</dbReference>
<dbReference type="PROSITE" id="PS51257">
    <property type="entry name" value="PROKAR_LIPOPROTEIN"/>
    <property type="match status" value="1"/>
</dbReference>
<dbReference type="PANTHER" id="PTHR30290:SF10">
    <property type="entry name" value="PERIPLASMIC OLIGOPEPTIDE-BINDING PROTEIN-RELATED"/>
    <property type="match status" value="1"/>
</dbReference>
<keyword evidence="3" id="KW-0813">Transport</keyword>
<dbReference type="InterPro" id="IPR039424">
    <property type="entry name" value="SBP_5"/>
</dbReference>
<feature type="signal peptide" evidence="5">
    <location>
        <begin position="1"/>
        <end position="20"/>
    </location>
</feature>
<gene>
    <name evidence="7" type="ORF">OS242_08240</name>
</gene>
<evidence type="ECO:0000313" key="7">
    <source>
        <dbReference type="EMBL" id="MCX7569953.1"/>
    </source>
</evidence>
<evidence type="ECO:0000256" key="5">
    <source>
        <dbReference type="SAM" id="SignalP"/>
    </source>
</evidence>
<feature type="domain" description="Solute-binding protein family 5" evidence="6">
    <location>
        <begin position="76"/>
        <end position="457"/>
    </location>
</feature>
<dbReference type="EMBL" id="JAPMLT010000003">
    <property type="protein sequence ID" value="MCX7569953.1"/>
    <property type="molecule type" value="Genomic_DNA"/>
</dbReference>
<dbReference type="Pfam" id="PF00496">
    <property type="entry name" value="SBP_bac_5"/>
    <property type="match status" value="1"/>
</dbReference>
<organism evidence="7 8">
    <name type="scientific">Tumebacillus lacus</name>
    <dbReference type="NCBI Taxonomy" id="2995335"/>
    <lineage>
        <taxon>Bacteria</taxon>
        <taxon>Bacillati</taxon>
        <taxon>Bacillota</taxon>
        <taxon>Bacilli</taxon>
        <taxon>Bacillales</taxon>
        <taxon>Alicyclobacillaceae</taxon>
        <taxon>Tumebacillus</taxon>
    </lineage>
</organism>
<dbReference type="Gene3D" id="3.10.105.10">
    <property type="entry name" value="Dipeptide-binding Protein, Domain 3"/>
    <property type="match status" value="1"/>
</dbReference>
<dbReference type="PANTHER" id="PTHR30290">
    <property type="entry name" value="PERIPLASMIC BINDING COMPONENT OF ABC TRANSPORTER"/>
    <property type="match status" value="1"/>
</dbReference>
<dbReference type="InterPro" id="IPR000914">
    <property type="entry name" value="SBP_5_dom"/>
</dbReference>
<accession>A0ABT3WZ69</accession>
<comment type="caution">
    <text evidence="7">The sequence shown here is derived from an EMBL/GenBank/DDBJ whole genome shotgun (WGS) entry which is preliminary data.</text>
</comment>
<keyword evidence="4 5" id="KW-0732">Signal</keyword>
<proteinExistence type="inferred from homology"/>
<comment type="subcellular location">
    <subcellularLocation>
        <location evidence="1">Cell envelope</location>
    </subcellularLocation>
</comment>
<evidence type="ECO:0000256" key="4">
    <source>
        <dbReference type="ARBA" id="ARBA00022729"/>
    </source>
</evidence>
<evidence type="ECO:0000256" key="3">
    <source>
        <dbReference type="ARBA" id="ARBA00022448"/>
    </source>
</evidence>
<dbReference type="Proteomes" id="UP001208017">
    <property type="component" value="Unassembled WGS sequence"/>
</dbReference>
<evidence type="ECO:0000313" key="8">
    <source>
        <dbReference type="Proteomes" id="UP001208017"/>
    </source>
</evidence>
<keyword evidence="8" id="KW-1185">Reference proteome</keyword>
<sequence>MKRTWIATAAAIAVTGTVLTGCGDAGSGEQAQELKLYFGDDVPTLDVSQATDSYSFDTLSNTMEGLVRLDKDGQAIPGMATKWDISEDGKVYTFELRDAKWSNGDAVTAKDFEYSWKRTLDPATASQYAFMLNWVKGATNYNMGKATADEVGVKALDDKKLQVTLENPTPFFLNQMAFPTFFPLNQKFVEEKGKKFGSSPDNVLANGPFAVTTWQTGEAITIEKNASYWDAATVKMNKIVFQVVKDSNTMVNMYESGELDRTSLIKEHYDRYKDNAEEFSVQPELTNGYLIFNPTVKGLDNAKIRTALTYAVDRDMYADIVYHNGTVGATGFVPTGTGDSAGHDFRKAAGELIKTNYDASEAKKALEEGLKETGMTVDQLRFELLVDDTDIAKKAAEFLQEQWRSKLGVTVEVQSVPFKLRLDKENKKDYQIGISLWGADYNDAMTFLDLFVSTAEFNKVGYNNPAYDKLVAEAKASVDKNQRAQLMMDAEKLMLQDMPVGPLFFRGKGFATKPYVKGLITFPFGVTHELKYTYIEGK</sequence>
<evidence type="ECO:0000256" key="2">
    <source>
        <dbReference type="ARBA" id="ARBA00005695"/>
    </source>
</evidence>
<dbReference type="Gene3D" id="3.90.76.10">
    <property type="entry name" value="Dipeptide-binding Protein, Domain 1"/>
    <property type="match status" value="1"/>
</dbReference>
<dbReference type="InterPro" id="IPR030678">
    <property type="entry name" value="Peptide/Ni-bd"/>
</dbReference>
<name>A0ABT3WZ69_9BACL</name>
<protein>
    <submittedName>
        <fullName evidence="7">Peptide ABC transporter substrate-binding protein</fullName>
    </submittedName>
</protein>
<dbReference type="CDD" id="cd08504">
    <property type="entry name" value="PBP2_OppA"/>
    <property type="match status" value="1"/>
</dbReference>
<comment type="similarity">
    <text evidence="2">Belongs to the bacterial solute-binding protein 5 family.</text>
</comment>
<evidence type="ECO:0000256" key="1">
    <source>
        <dbReference type="ARBA" id="ARBA00004196"/>
    </source>
</evidence>
<dbReference type="Gene3D" id="3.40.190.10">
    <property type="entry name" value="Periplasmic binding protein-like II"/>
    <property type="match status" value="1"/>
</dbReference>
<dbReference type="SUPFAM" id="SSF53850">
    <property type="entry name" value="Periplasmic binding protein-like II"/>
    <property type="match status" value="1"/>
</dbReference>